<keyword evidence="2" id="KW-0106">Calcium</keyword>
<keyword evidence="1" id="KW-0677">Repeat</keyword>
<accession>A0ABN8PR56</accession>
<dbReference type="InterPro" id="IPR050230">
    <property type="entry name" value="CALM/Myosin/TropC-like"/>
</dbReference>
<feature type="domain" description="EF-hand" evidence="3">
    <location>
        <begin position="13"/>
        <end position="48"/>
    </location>
</feature>
<dbReference type="EMBL" id="CALNXI010000965">
    <property type="protein sequence ID" value="CAH3149170.1"/>
    <property type="molecule type" value="Genomic_DNA"/>
</dbReference>
<evidence type="ECO:0000256" key="2">
    <source>
        <dbReference type="ARBA" id="ARBA00022837"/>
    </source>
</evidence>
<feature type="domain" description="EF-hand" evidence="3">
    <location>
        <begin position="99"/>
        <end position="120"/>
    </location>
</feature>
<sequence>FRYQAQRGKLTAEKRKEIAEAFKLFDKNGDGQISVEELGEAMKQAGQEVCEEDLQEMIKAVDRNGKSWILDSTYATDSGSQVKDYQRLDFGFQSLTKETNGDGYITGDELKTVMKTFGGKTYTTKEIDDMIKEADMDDDGKVSYEGVF</sequence>
<dbReference type="InterPro" id="IPR018247">
    <property type="entry name" value="EF_Hand_1_Ca_BS"/>
</dbReference>
<evidence type="ECO:0000259" key="3">
    <source>
        <dbReference type="PROSITE" id="PS50222"/>
    </source>
</evidence>
<dbReference type="PANTHER" id="PTHR23048">
    <property type="entry name" value="MYOSIN LIGHT CHAIN 1, 3"/>
    <property type="match status" value="1"/>
</dbReference>
<evidence type="ECO:0000256" key="1">
    <source>
        <dbReference type="ARBA" id="ARBA00022737"/>
    </source>
</evidence>
<dbReference type="SUPFAM" id="SSF47473">
    <property type="entry name" value="EF-hand"/>
    <property type="match status" value="1"/>
</dbReference>
<reference evidence="4 5" key="1">
    <citation type="submission" date="2022-05" db="EMBL/GenBank/DDBJ databases">
        <authorList>
            <consortium name="Genoscope - CEA"/>
            <person name="William W."/>
        </authorList>
    </citation>
    <scope>NUCLEOTIDE SEQUENCE [LARGE SCALE GENOMIC DNA]</scope>
</reference>
<dbReference type="InterPro" id="IPR002048">
    <property type="entry name" value="EF_hand_dom"/>
</dbReference>
<comment type="caution">
    <text evidence="4">The sequence shown here is derived from an EMBL/GenBank/DDBJ whole genome shotgun (WGS) entry which is preliminary data.</text>
</comment>
<name>A0ABN8PR56_9CNID</name>
<dbReference type="SMART" id="SM00054">
    <property type="entry name" value="EFh"/>
    <property type="match status" value="3"/>
</dbReference>
<dbReference type="Gene3D" id="1.10.238.10">
    <property type="entry name" value="EF-hand"/>
    <property type="match status" value="2"/>
</dbReference>
<evidence type="ECO:0000313" key="4">
    <source>
        <dbReference type="EMBL" id="CAH3149170.1"/>
    </source>
</evidence>
<organism evidence="4 5">
    <name type="scientific">Porites evermanni</name>
    <dbReference type="NCBI Taxonomy" id="104178"/>
    <lineage>
        <taxon>Eukaryota</taxon>
        <taxon>Metazoa</taxon>
        <taxon>Cnidaria</taxon>
        <taxon>Anthozoa</taxon>
        <taxon>Hexacorallia</taxon>
        <taxon>Scleractinia</taxon>
        <taxon>Fungiina</taxon>
        <taxon>Poritidae</taxon>
        <taxon>Porites</taxon>
    </lineage>
</organism>
<dbReference type="CDD" id="cd00051">
    <property type="entry name" value="EFh"/>
    <property type="match status" value="2"/>
</dbReference>
<feature type="non-terminal residue" evidence="4">
    <location>
        <position position="1"/>
    </location>
</feature>
<dbReference type="InterPro" id="IPR011992">
    <property type="entry name" value="EF-hand-dom_pair"/>
</dbReference>
<protein>
    <recommendedName>
        <fullName evidence="3">EF-hand domain-containing protein</fullName>
    </recommendedName>
</protein>
<dbReference type="PROSITE" id="PS50222">
    <property type="entry name" value="EF_HAND_2"/>
    <property type="match status" value="3"/>
</dbReference>
<feature type="domain" description="EF-hand" evidence="3">
    <location>
        <begin position="122"/>
        <end position="148"/>
    </location>
</feature>
<dbReference type="PANTHER" id="PTHR23048:SF0">
    <property type="entry name" value="CALMODULIN LIKE 3"/>
    <property type="match status" value="1"/>
</dbReference>
<evidence type="ECO:0000313" key="5">
    <source>
        <dbReference type="Proteomes" id="UP001159427"/>
    </source>
</evidence>
<gene>
    <name evidence="4" type="ORF">PEVE_00044825</name>
</gene>
<dbReference type="PROSITE" id="PS00018">
    <property type="entry name" value="EF_HAND_1"/>
    <property type="match status" value="1"/>
</dbReference>
<keyword evidence="5" id="KW-1185">Reference proteome</keyword>
<dbReference type="Proteomes" id="UP001159427">
    <property type="component" value="Unassembled WGS sequence"/>
</dbReference>
<dbReference type="Pfam" id="PF13499">
    <property type="entry name" value="EF-hand_7"/>
    <property type="match status" value="2"/>
</dbReference>
<proteinExistence type="predicted"/>